<gene>
    <name evidence="2" type="ORF">HNP36_002296</name>
</gene>
<evidence type="ECO:0000313" key="2">
    <source>
        <dbReference type="EMBL" id="MBB6371220.1"/>
    </source>
</evidence>
<dbReference type="PROSITE" id="PS51257">
    <property type="entry name" value="PROKAR_LIPOPROTEIN"/>
    <property type="match status" value="1"/>
</dbReference>
<dbReference type="RefSeq" id="WP_184163224.1">
    <property type="nucleotide sequence ID" value="NZ_JACHLC010000002.1"/>
</dbReference>
<keyword evidence="3" id="KW-1185">Reference proteome</keyword>
<dbReference type="EMBL" id="JACHLC010000002">
    <property type="protein sequence ID" value="MBB6371220.1"/>
    <property type="molecule type" value="Genomic_DNA"/>
</dbReference>
<accession>A0A841ND15</accession>
<organism evidence="2 3">
    <name type="scientific">Chryseobacterium shigense</name>
    <dbReference type="NCBI Taxonomy" id="297244"/>
    <lineage>
        <taxon>Bacteria</taxon>
        <taxon>Pseudomonadati</taxon>
        <taxon>Bacteroidota</taxon>
        <taxon>Flavobacteriia</taxon>
        <taxon>Flavobacteriales</taxon>
        <taxon>Weeksellaceae</taxon>
        <taxon>Chryseobacterium group</taxon>
        <taxon>Chryseobacterium</taxon>
    </lineage>
</organism>
<feature type="region of interest" description="Disordered" evidence="1">
    <location>
        <begin position="84"/>
        <end position="120"/>
    </location>
</feature>
<proteinExistence type="predicted"/>
<reference evidence="2 3" key="1">
    <citation type="submission" date="2020-08" db="EMBL/GenBank/DDBJ databases">
        <title>Functional genomics of gut bacteria from endangered species of beetles.</title>
        <authorList>
            <person name="Carlos-Shanley C."/>
        </authorList>
    </citation>
    <scope>NUCLEOTIDE SEQUENCE [LARGE SCALE GENOMIC DNA]</scope>
    <source>
        <strain evidence="2 3">S00136</strain>
    </source>
</reference>
<dbReference type="Proteomes" id="UP000589738">
    <property type="component" value="Unassembled WGS sequence"/>
</dbReference>
<evidence type="ECO:0000256" key="1">
    <source>
        <dbReference type="SAM" id="MobiDB-lite"/>
    </source>
</evidence>
<feature type="compositionally biased region" description="Basic and acidic residues" evidence="1">
    <location>
        <begin position="84"/>
        <end position="108"/>
    </location>
</feature>
<comment type="caution">
    <text evidence="2">The sequence shown here is derived from an EMBL/GenBank/DDBJ whole genome shotgun (WGS) entry which is preliminary data.</text>
</comment>
<sequence>MKNLLSAVFIVSLVLIACSKKEAPGFGAEQEIKVHYDTAAIDSFSAGATSVDIVRQIRMSSQKYQDSIKEAEKRLKEEQKLKEELEKENKKKGEEEKKKTEAEKKQKTSDAQPAAGTKTE</sequence>
<dbReference type="AlphaFoldDB" id="A0A841ND15"/>
<protein>
    <submittedName>
        <fullName evidence="2">Sec-independent protein translocase protein TatA</fullName>
    </submittedName>
</protein>
<name>A0A841ND15_9FLAO</name>
<evidence type="ECO:0000313" key="3">
    <source>
        <dbReference type="Proteomes" id="UP000589738"/>
    </source>
</evidence>